<sequence length="309" mass="33234">MAALFTPAACSLSKLMVQGRESAAALEALLRAASPQEHGEVQELAAEILRCCDRALAALHHGGVADNGAGGRKRKSGAAARTRSSKRTRADGGEAAAMRVEKKWTSEDGFIWRKYGQKEILNSKHPRLYFRCTYRDDSGCKATRQVQMSEEDPSLYVITYFGHHTCCTDVAAAAASEVNDLGEKHQFVINFGTSAASSGSPPWLSSSSSSDVRNETSRSSQGVCSPEEGGEDELRVKETKVEPASSESYLQPVAEPSSSADGSSSSPSWDPLAACSDWDFFGESSFDFISEFINSDDLALYQSCGARVD</sequence>
<dbReference type="GO" id="GO:0003700">
    <property type="term" value="F:DNA-binding transcription factor activity"/>
    <property type="evidence" value="ECO:0007669"/>
    <property type="project" value="InterPro"/>
</dbReference>
<evidence type="ECO:0000256" key="5">
    <source>
        <dbReference type="ARBA" id="ARBA00023242"/>
    </source>
</evidence>
<dbReference type="Pfam" id="PF03106">
    <property type="entry name" value="WRKY"/>
    <property type="match status" value="1"/>
</dbReference>
<comment type="subcellular location">
    <subcellularLocation>
        <location evidence="1">Nucleus</location>
    </subcellularLocation>
</comment>
<dbReference type="PANTHER" id="PTHR31282">
    <property type="entry name" value="WRKY TRANSCRIPTION FACTOR 21-RELATED"/>
    <property type="match status" value="1"/>
</dbReference>
<dbReference type="GO" id="GO:0005634">
    <property type="term" value="C:nucleus"/>
    <property type="evidence" value="ECO:0007669"/>
    <property type="project" value="UniProtKB-SubCell"/>
</dbReference>
<name>A0AAD8X6H3_LOLMU</name>
<dbReference type="Gene3D" id="2.20.25.80">
    <property type="entry name" value="WRKY domain"/>
    <property type="match status" value="1"/>
</dbReference>
<dbReference type="GO" id="GO:0043565">
    <property type="term" value="F:sequence-specific DNA binding"/>
    <property type="evidence" value="ECO:0007669"/>
    <property type="project" value="InterPro"/>
</dbReference>
<accession>A0AAD8X6H3</accession>
<evidence type="ECO:0000256" key="2">
    <source>
        <dbReference type="ARBA" id="ARBA00023015"/>
    </source>
</evidence>
<dbReference type="InterPro" id="IPR003657">
    <property type="entry name" value="WRKY_dom"/>
</dbReference>
<dbReference type="Proteomes" id="UP001231189">
    <property type="component" value="Unassembled WGS sequence"/>
</dbReference>
<gene>
    <name evidence="8" type="ORF">QYE76_014097</name>
</gene>
<feature type="compositionally biased region" description="Basic and acidic residues" evidence="6">
    <location>
        <begin position="232"/>
        <end position="241"/>
    </location>
</feature>
<keyword evidence="5" id="KW-0539">Nucleus</keyword>
<dbReference type="PROSITE" id="PS50811">
    <property type="entry name" value="WRKY"/>
    <property type="match status" value="1"/>
</dbReference>
<reference evidence="8" key="1">
    <citation type="submission" date="2023-07" db="EMBL/GenBank/DDBJ databases">
        <title>A chromosome-level genome assembly of Lolium multiflorum.</title>
        <authorList>
            <person name="Chen Y."/>
            <person name="Copetti D."/>
            <person name="Kolliker R."/>
            <person name="Studer B."/>
        </authorList>
    </citation>
    <scope>NUCLEOTIDE SEQUENCE</scope>
    <source>
        <strain evidence="8">02402/16</strain>
        <tissue evidence="8">Leaf</tissue>
    </source>
</reference>
<organism evidence="8 9">
    <name type="scientific">Lolium multiflorum</name>
    <name type="common">Italian ryegrass</name>
    <name type="synonym">Lolium perenne subsp. multiflorum</name>
    <dbReference type="NCBI Taxonomy" id="4521"/>
    <lineage>
        <taxon>Eukaryota</taxon>
        <taxon>Viridiplantae</taxon>
        <taxon>Streptophyta</taxon>
        <taxon>Embryophyta</taxon>
        <taxon>Tracheophyta</taxon>
        <taxon>Spermatophyta</taxon>
        <taxon>Magnoliopsida</taxon>
        <taxon>Liliopsida</taxon>
        <taxon>Poales</taxon>
        <taxon>Poaceae</taxon>
        <taxon>BOP clade</taxon>
        <taxon>Pooideae</taxon>
        <taxon>Poodae</taxon>
        <taxon>Poeae</taxon>
        <taxon>Poeae Chloroplast Group 2 (Poeae type)</taxon>
        <taxon>Loliodinae</taxon>
        <taxon>Loliinae</taxon>
        <taxon>Lolium</taxon>
    </lineage>
</organism>
<dbReference type="SUPFAM" id="SSF118290">
    <property type="entry name" value="WRKY DNA-binding domain"/>
    <property type="match status" value="1"/>
</dbReference>
<evidence type="ECO:0000256" key="4">
    <source>
        <dbReference type="ARBA" id="ARBA00023163"/>
    </source>
</evidence>
<keyword evidence="2" id="KW-0805">Transcription regulation</keyword>
<evidence type="ECO:0000256" key="6">
    <source>
        <dbReference type="SAM" id="MobiDB-lite"/>
    </source>
</evidence>
<dbReference type="AlphaFoldDB" id="A0AAD8X6H3"/>
<proteinExistence type="predicted"/>
<evidence type="ECO:0000256" key="3">
    <source>
        <dbReference type="ARBA" id="ARBA00023125"/>
    </source>
</evidence>
<feature type="domain" description="WRKY" evidence="7">
    <location>
        <begin position="107"/>
        <end position="164"/>
    </location>
</feature>
<keyword evidence="3" id="KW-0238">DNA-binding</keyword>
<keyword evidence="4" id="KW-0804">Transcription</keyword>
<keyword evidence="9" id="KW-1185">Reference proteome</keyword>
<feature type="region of interest" description="Disordered" evidence="6">
    <location>
        <begin position="66"/>
        <end position="95"/>
    </location>
</feature>
<evidence type="ECO:0000256" key="1">
    <source>
        <dbReference type="ARBA" id="ARBA00004123"/>
    </source>
</evidence>
<dbReference type="InterPro" id="IPR036576">
    <property type="entry name" value="WRKY_dom_sf"/>
</dbReference>
<dbReference type="EMBL" id="JAUUTY010000001">
    <property type="protein sequence ID" value="KAK1697400.1"/>
    <property type="molecule type" value="Genomic_DNA"/>
</dbReference>
<evidence type="ECO:0000259" key="7">
    <source>
        <dbReference type="PROSITE" id="PS50811"/>
    </source>
</evidence>
<protein>
    <recommendedName>
        <fullName evidence="7">WRKY domain-containing protein</fullName>
    </recommendedName>
</protein>
<evidence type="ECO:0000313" key="8">
    <source>
        <dbReference type="EMBL" id="KAK1697400.1"/>
    </source>
</evidence>
<dbReference type="SMART" id="SM00774">
    <property type="entry name" value="WRKY"/>
    <property type="match status" value="1"/>
</dbReference>
<evidence type="ECO:0000313" key="9">
    <source>
        <dbReference type="Proteomes" id="UP001231189"/>
    </source>
</evidence>
<feature type="compositionally biased region" description="Low complexity" evidence="6">
    <location>
        <begin position="195"/>
        <end position="211"/>
    </location>
</feature>
<dbReference type="InterPro" id="IPR044810">
    <property type="entry name" value="WRKY_plant"/>
</dbReference>
<comment type="caution">
    <text evidence="8">The sequence shown here is derived from an EMBL/GenBank/DDBJ whole genome shotgun (WGS) entry which is preliminary data.</text>
</comment>
<feature type="region of interest" description="Disordered" evidence="6">
    <location>
        <begin position="195"/>
        <end position="270"/>
    </location>
</feature>
<feature type="compositionally biased region" description="Low complexity" evidence="6">
    <location>
        <begin position="257"/>
        <end position="268"/>
    </location>
</feature>